<organism evidence="2 3">
    <name type="scientific">Pythium oligandrum</name>
    <name type="common">Mycoparasitic fungus</name>
    <dbReference type="NCBI Taxonomy" id="41045"/>
    <lineage>
        <taxon>Eukaryota</taxon>
        <taxon>Sar</taxon>
        <taxon>Stramenopiles</taxon>
        <taxon>Oomycota</taxon>
        <taxon>Peronosporomycetes</taxon>
        <taxon>Pythiales</taxon>
        <taxon>Pythiaceae</taxon>
        <taxon>Pythium</taxon>
    </lineage>
</organism>
<keyword evidence="3" id="KW-1185">Reference proteome</keyword>
<feature type="compositionally biased region" description="Low complexity" evidence="1">
    <location>
        <begin position="155"/>
        <end position="184"/>
    </location>
</feature>
<dbReference type="Proteomes" id="UP000794436">
    <property type="component" value="Unassembled WGS sequence"/>
</dbReference>
<protein>
    <submittedName>
        <fullName evidence="2">Uncharacterized protein</fullName>
    </submittedName>
</protein>
<feature type="compositionally biased region" description="Low complexity" evidence="1">
    <location>
        <begin position="63"/>
        <end position="79"/>
    </location>
</feature>
<accession>A0A8K1FM08</accession>
<feature type="region of interest" description="Disordered" evidence="1">
    <location>
        <begin position="309"/>
        <end position="368"/>
    </location>
</feature>
<dbReference type="AlphaFoldDB" id="A0A8K1FM08"/>
<evidence type="ECO:0000313" key="2">
    <source>
        <dbReference type="EMBL" id="TMW67726.1"/>
    </source>
</evidence>
<feature type="compositionally biased region" description="Polar residues" evidence="1">
    <location>
        <begin position="136"/>
        <end position="145"/>
    </location>
</feature>
<dbReference type="PANTHER" id="PTHR34348:SF1">
    <property type="entry name" value="SURFEIT LOCUS PROTEIN 2"/>
    <property type="match status" value="1"/>
</dbReference>
<name>A0A8K1FM08_PYTOL</name>
<dbReference type="Pfam" id="PF05477">
    <property type="entry name" value="SURF2"/>
    <property type="match status" value="1"/>
</dbReference>
<comment type="caution">
    <text evidence="2">The sequence shown here is derived from an EMBL/GenBank/DDBJ whole genome shotgun (WGS) entry which is preliminary data.</text>
</comment>
<feature type="compositionally biased region" description="Basic and acidic residues" evidence="1">
    <location>
        <begin position="309"/>
        <end position="342"/>
    </location>
</feature>
<feature type="region of interest" description="Disordered" evidence="1">
    <location>
        <begin position="57"/>
        <end position="187"/>
    </location>
</feature>
<gene>
    <name evidence="2" type="ORF">Poli38472_007398</name>
</gene>
<dbReference type="InterPro" id="IPR008833">
    <property type="entry name" value="Surf2"/>
</dbReference>
<feature type="compositionally biased region" description="Basic and acidic residues" evidence="1">
    <location>
        <begin position="107"/>
        <end position="133"/>
    </location>
</feature>
<sequence length="368" mass="39641">MTGAVDVQALSRRELQYLAREFNLCRGNAKSETIGEHVTEFIASQADGLSRVQSALAQLSGDAKSPAAPAKPAAPVNAPEAKKTKAKQAKEPVTPKKTADAVAAKSPVEKKKTPTKKDATPAKKDATPAKKEASTPAKTTKSPSKATPVKATPPKSAATTKPESAKKATPTKATPAKPAAAKTARSPLATLKNSANTTVEALVESLDDIVFVGETRVKCITTGHEMKADRDVINAYITGKRYLRARNLKQSFASFAPMFVDHPDKDKTHLLWCNVTQTAVVRDLERVNAHINAARYQKELPVWQEEEAAKQAELEAQKEAAEKRKAQREAKKALEEEKETPVKKNAGKKRRASTTPNDGSKAKVPRSS</sequence>
<evidence type="ECO:0000313" key="3">
    <source>
        <dbReference type="Proteomes" id="UP000794436"/>
    </source>
</evidence>
<dbReference type="EMBL" id="SPLM01000003">
    <property type="protein sequence ID" value="TMW67726.1"/>
    <property type="molecule type" value="Genomic_DNA"/>
</dbReference>
<evidence type="ECO:0000256" key="1">
    <source>
        <dbReference type="SAM" id="MobiDB-lite"/>
    </source>
</evidence>
<feature type="compositionally biased region" description="Basic and acidic residues" evidence="1">
    <location>
        <begin position="80"/>
        <end position="99"/>
    </location>
</feature>
<dbReference type="OrthoDB" id="127285at2759"/>
<proteinExistence type="predicted"/>
<dbReference type="PANTHER" id="PTHR34348">
    <property type="entry name" value="SURFEIT LOCUS PROTEIN 2"/>
    <property type="match status" value="1"/>
</dbReference>
<reference evidence="2" key="1">
    <citation type="submission" date="2019-03" db="EMBL/GenBank/DDBJ databases">
        <title>Long read genome sequence of the mycoparasitic Pythium oligandrum ATCC 38472 isolated from sugarbeet rhizosphere.</title>
        <authorList>
            <person name="Gaulin E."/>
        </authorList>
    </citation>
    <scope>NUCLEOTIDE SEQUENCE</scope>
    <source>
        <strain evidence="2">ATCC 38472_TT</strain>
    </source>
</reference>